<evidence type="ECO:0000259" key="11">
    <source>
        <dbReference type="SMART" id="SM00382"/>
    </source>
</evidence>
<keyword evidence="4" id="KW-0479">Metal-binding</keyword>
<keyword evidence="10" id="KW-0472">Membrane</keyword>
<dbReference type="SUPFAM" id="SSF52540">
    <property type="entry name" value="P-loop containing nucleoside triphosphate hydrolases"/>
    <property type="match status" value="1"/>
</dbReference>
<dbReference type="InterPro" id="IPR000642">
    <property type="entry name" value="Peptidase_M41"/>
</dbReference>
<dbReference type="FunFam" id="1.10.8.60:FF:000001">
    <property type="entry name" value="ATP-dependent zinc metalloprotease FtsH"/>
    <property type="match status" value="1"/>
</dbReference>
<evidence type="ECO:0000256" key="10">
    <source>
        <dbReference type="SAM" id="Phobius"/>
    </source>
</evidence>
<accession>A0A1E5FZI6</accession>
<comment type="similarity">
    <text evidence="8">Belongs to the AAA ATPase family.</text>
</comment>
<name>A0A1E5FZI6_9FIRM</name>
<keyword evidence="13" id="KW-1185">Reference proteome</keyword>
<keyword evidence="7" id="KW-0482">Metalloprotease</keyword>
<dbReference type="PANTHER" id="PTHR23076">
    <property type="entry name" value="METALLOPROTEASE M41 FTSH"/>
    <property type="match status" value="1"/>
</dbReference>
<reference evidence="12 13" key="1">
    <citation type="submission" date="2016-09" db="EMBL/GenBank/DDBJ databases">
        <title>Draft genome sequence for the type strain of Desulfuribacillus alkaliarsenatis AHT28, an obligately anaerobic, sulfidogenic bacterium isolated from Russian soda lake sediments.</title>
        <authorList>
            <person name="Abin C.A."/>
            <person name="Hollibaugh J.T."/>
        </authorList>
    </citation>
    <scope>NUCLEOTIDE SEQUENCE [LARGE SCALE GENOMIC DNA]</scope>
    <source>
        <strain evidence="12 13">AHT28</strain>
    </source>
</reference>
<evidence type="ECO:0000256" key="9">
    <source>
        <dbReference type="SAM" id="Coils"/>
    </source>
</evidence>
<dbReference type="Gene3D" id="3.40.50.300">
    <property type="entry name" value="P-loop containing nucleotide triphosphate hydrolases"/>
    <property type="match status" value="1"/>
</dbReference>
<evidence type="ECO:0000256" key="8">
    <source>
        <dbReference type="RuleBase" id="RU003651"/>
    </source>
</evidence>
<organism evidence="12 13">
    <name type="scientific">Desulfuribacillus alkaliarsenatis</name>
    <dbReference type="NCBI Taxonomy" id="766136"/>
    <lineage>
        <taxon>Bacteria</taxon>
        <taxon>Bacillati</taxon>
        <taxon>Bacillota</taxon>
        <taxon>Desulfuribacillia</taxon>
        <taxon>Desulfuribacillales</taxon>
        <taxon>Desulfuribacillaceae</taxon>
        <taxon>Desulfuribacillus</taxon>
    </lineage>
</organism>
<keyword evidence="10" id="KW-0812">Transmembrane</keyword>
<evidence type="ECO:0000313" key="12">
    <source>
        <dbReference type="EMBL" id="OEF95991.1"/>
    </source>
</evidence>
<keyword evidence="9" id="KW-0175">Coiled coil</keyword>
<evidence type="ECO:0000256" key="4">
    <source>
        <dbReference type="ARBA" id="ARBA00022723"/>
    </source>
</evidence>
<keyword evidence="6" id="KW-0862">Zinc</keyword>
<comment type="cofactor">
    <cofactor evidence="1">
        <name>Zn(2+)</name>
        <dbReference type="ChEBI" id="CHEBI:29105"/>
    </cofactor>
</comment>
<dbReference type="SMART" id="SM00382">
    <property type="entry name" value="AAA"/>
    <property type="match status" value="1"/>
</dbReference>
<proteinExistence type="inferred from homology"/>
<dbReference type="PROSITE" id="PS00674">
    <property type="entry name" value="AAA"/>
    <property type="match status" value="1"/>
</dbReference>
<dbReference type="RefSeq" id="WP_069643911.1">
    <property type="nucleotide sequence ID" value="NZ_MIJE01000033.1"/>
</dbReference>
<dbReference type="STRING" id="766136.BHF68_09580"/>
<dbReference type="InterPro" id="IPR003959">
    <property type="entry name" value="ATPase_AAA_core"/>
</dbReference>
<dbReference type="GO" id="GO:0030163">
    <property type="term" value="P:protein catabolic process"/>
    <property type="evidence" value="ECO:0007669"/>
    <property type="project" value="TreeGrafter"/>
</dbReference>
<dbReference type="GO" id="GO:0004222">
    <property type="term" value="F:metalloendopeptidase activity"/>
    <property type="evidence" value="ECO:0007669"/>
    <property type="project" value="InterPro"/>
</dbReference>
<dbReference type="GO" id="GO:0004176">
    <property type="term" value="F:ATP-dependent peptidase activity"/>
    <property type="evidence" value="ECO:0007669"/>
    <property type="project" value="InterPro"/>
</dbReference>
<dbReference type="GO" id="GO:0046872">
    <property type="term" value="F:metal ion binding"/>
    <property type="evidence" value="ECO:0007669"/>
    <property type="project" value="UniProtKB-KW"/>
</dbReference>
<dbReference type="EMBL" id="MIJE01000033">
    <property type="protein sequence ID" value="OEF95991.1"/>
    <property type="molecule type" value="Genomic_DNA"/>
</dbReference>
<evidence type="ECO:0000256" key="2">
    <source>
        <dbReference type="ARBA" id="ARBA00010044"/>
    </source>
</evidence>
<dbReference type="PANTHER" id="PTHR23076:SF97">
    <property type="entry name" value="ATP-DEPENDENT ZINC METALLOPROTEASE YME1L1"/>
    <property type="match status" value="1"/>
</dbReference>
<evidence type="ECO:0000256" key="5">
    <source>
        <dbReference type="ARBA" id="ARBA00022801"/>
    </source>
</evidence>
<dbReference type="Pfam" id="PF01434">
    <property type="entry name" value="Peptidase_M41"/>
    <property type="match status" value="1"/>
</dbReference>
<feature type="transmembrane region" description="Helical" evidence="10">
    <location>
        <begin position="12"/>
        <end position="42"/>
    </location>
</feature>
<keyword evidence="5" id="KW-0378">Hydrolase</keyword>
<feature type="domain" description="AAA+ ATPase" evidence="11">
    <location>
        <begin position="98"/>
        <end position="243"/>
    </location>
</feature>
<sequence length="489" mass="54613">MTKSIIIGVIPAILIFLFLLGFNIAPVVFILVLIGLIFLLIYSKDGFSNVLNKPNHRINNSDIKFEQIGGQARAKREIKEALEFVLKADEYKEMGIRALKGLLLVGPPGTGKTLLAKAAANYTNSVYFAASGSEFVEMYVGMGAKRVREIFNNAYKEAEKENKSSAIIFIDEIDVIGQKREASSNNKEYDQTLNQLLTEMDGIKENDKVKVLVLAATNRVDILDPALLRPGRFDRKVMVDLPDKEGRKQILEIHTQKKSLAEDVSIEFIVNKTFGFSGAELENLVNEASILALRNNKQVIQKHHIIEAIDKVMIGEKSDRKPNEEEIRRVAYHELGHAVTTELLNPGTVANISITPRGGALGYVRQADTEDRYLYTKDFFDKQIMIALAGAVAEQEFLGNKSTGAQNDFSKALQLAKQVVTSGLTELGIIDKDLNKKEYTEKVNSIIRELEIATVELVQNNKTAITDIFHVLIDKETIDGDEFRSLLRK</sequence>
<evidence type="ECO:0000256" key="3">
    <source>
        <dbReference type="ARBA" id="ARBA00022670"/>
    </source>
</evidence>
<protein>
    <submittedName>
        <fullName evidence="12">ATPase</fullName>
    </submittedName>
</protein>
<keyword evidence="8" id="KW-0547">Nucleotide-binding</keyword>
<dbReference type="PRINTS" id="PR00830">
    <property type="entry name" value="ENDOLAPTASE"/>
</dbReference>
<dbReference type="InterPro" id="IPR027417">
    <property type="entry name" value="P-loop_NTPase"/>
</dbReference>
<dbReference type="Gene3D" id="1.20.58.760">
    <property type="entry name" value="Peptidase M41"/>
    <property type="match status" value="1"/>
</dbReference>
<gene>
    <name evidence="12" type="ORF">BHF68_09580</name>
</gene>
<keyword evidence="10" id="KW-1133">Transmembrane helix</keyword>
<comment type="similarity">
    <text evidence="2">In the C-terminal section; belongs to the peptidase M41 family.</text>
</comment>
<evidence type="ECO:0000256" key="1">
    <source>
        <dbReference type="ARBA" id="ARBA00001947"/>
    </source>
</evidence>
<dbReference type="GO" id="GO:0006508">
    <property type="term" value="P:proteolysis"/>
    <property type="evidence" value="ECO:0007669"/>
    <property type="project" value="UniProtKB-KW"/>
</dbReference>
<dbReference type="GO" id="GO:0016887">
    <property type="term" value="F:ATP hydrolysis activity"/>
    <property type="evidence" value="ECO:0007669"/>
    <property type="project" value="InterPro"/>
</dbReference>
<dbReference type="Gene3D" id="1.10.8.60">
    <property type="match status" value="1"/>
</dbReference>
<dbReference type="FunFam" id="3.40.50.300:FF:002568">
    <property type="entry name" value="Cell division protein (FtsH)"/>
    <property type="match status" value="1"/>
</dbReference>
<dbReference type="Proteomes" id="UP000094296">
    <property type="component" value="Unassembled WGS sequence"/>
</dbReference>
<keyword evidence="3" id="KW-0645">Protease</keyword>
<dbReference type="GO" id="GO:0005524">
    <property type="term" value="F:ATP binding"/>
    <property type="evidence" value="ECO:0007669"/>
    <property type="project" value="UniProtKB-KW"/>
</dbReference>
<dbReference type="Pfam" id="PF17862">
    <property type="entry name" value="AAA_lid_3"/>
    <property type="match status" value="1"/>
</dbReference>
<keyword evidence="8" id="KW-0067">ATP-binding</keyword>
<evidence type="ECO:0000256" key="6">
    <source>
        <dbReference type="ARBA" id="ARBA00022833"/>
    </source>
</evidence>
<dbReference type="InterPro" id="IPR003960">
    <property type="entry name" value="ATPase_AAA_CS"/>
</dbReference>
<dbReference type="InterPro" id="IPR037219">
    <property type="entry name" value="Peptidase_M41-like"/>
</dbReference>
<dbReference type="OrthoDB" id="9809379at2"/>
<dbReference type="AlphaFoldDB" id="A0A1E5FZI6"/>
<evidence type="ECO:0000256" key="7">
    <source>
        <dbReference type="ARBA" id="ARBA00023049"/>
    </source>
</evidence>
<evidence type="ECO:0000313" key="13">
    <source>
        <dbReference type="Proteomes" id="UP000094296"/>
    </source>
</evidence>
<dbReference type="InterPro" id="IPR003593">
    <property type="entry name" value="AAA+_ATPase"/>
</dbReference>
<dbReference type="GO" id="GO:0005886">
    <property type="term" value="C:plasma membrane"/>
    <property type="evidence" value="ECO:0007669"/>
    <property type="project" value="TreeGrafter"/>
</dbReference>
<dbReference type="Pfam" id="PF00004">
    <property type="entry name" value="AAA"/>
    <property type="match status" value="1"/>
</dbReference>
<comment type="caution">
    <text evidence="12">The sequence shown here is derived from an EMBL/GenBank/DDBJ whole genome shotgun (WGS) entry which is preliminary data.</text>
</comment>
<dbReference type="SUPFAM" id="SSF140990">
    <property type="entry name" value="FtsH protease domain-like"/>
    <property type="match status" value="1"/>
</dbReference>
<feature type="coiled-coil region" evidence="9">
    <location>
        <begin position="179"/>
        <end position="206"/>
    </location>
</feature>
<dbReference type="InterPro" id="IPR041569">
    <property type="entry name" value="AAA_lid_3"/>
</dbReference>